<comment type="pathway">
    <text evidence="2">Amino-acid biosynthesis; L-tryptophan biosynthesis; L-tryptophan from chorismate: step 5/5.</text>
</comment>
<dbReference type="PROSITE" id="PS00167">
    <property type="entry name" value="TRP_SYNTHASE_ALPHA"/>
    <property type="match status" value="1"/>
</dbReference>
<comment type="function">
    <text evidence="1">The alpha subunit is responsible for the aldol cleavage of indoleglycerol phosphate to indole and glyceraldehyde 3-phosphate.</text>
</comment>
<dbReference type="InterPro" id="IPR013785">
    <property type="entry name" value="Aldolase_TIM"/>
</dbReference>
<dbReference type="HAMAP" id="MF_00131">
    <property type="entry name" value="Trp_synth_alpha"/>
    <property type="match status" value="1"/>
</dbReference>
<dbReference type="EMBL" id="UOFD01000026">
    <property type="protein sequence ID" value="VAW51247.1"/>
    <property type="molecule type" value="Genomic_DNA"/>
</dbReference>
<dbReference type="EC" id="4.2.1.20" evidence="4"/>
<dbReference type="AlphaFoldDB" id="A0A3B0WKZ1"/>
<organism evidence="10">
    <name type="scientific">hydrothermal vent metagenome</name>
    <dbReference type="NCBI Taxonomy" id="652676"/>
    <lineage>
        <taxon>unclassified sequences</taxon>
        <taxon>metagenomes</taxon>
        <taxon>ecological metagenomes</taxon>
    </lineage>
</organism>
<comment type="catalytic activity">
    <reaction evidence="9">
        <text>(1S,2R)-1-C-(indol-3-yl)glycerol 3-phosphate + L-serine = D-glyceraldehyde 3-phosphate + L-tryptophan + H2O</text>
        <dbReference type="Rhea" id="RHEA:10532"/>
        <dbReference type="ChEBI" id="CHEBI:15377"/>
        <dbReference type="ChEBI" id="CHEBI:33384"/>
        <dbReference type="ChEBI" id="CHEBI:57912"/>
        <dbReference type="ChEBI" id="CHEBI:58866"/>
        <dbReference type="ChEBI" id="CHEBI:59776"/>
        <dbReference type="EC" id="4.2.1.20"/>
    </reaction>
</comment>
<dbReference type="GO" id="GO:0004834">
    <property type="term" value="F:tryptophan synthase activity"/>
    <property type="evidence" value="ECO:0007669"/>
    <property type="project" value="UniProtKB-EC"/>
</dbReference>
<dbReference type="InterPro" id="IPR018204">
    <property type="entry name" value="Trp_synthase_alpha_AS"/>
</dbReference>
<evidence type="ECO:0000256" key="1">
    <source>
        <dbReference type="ARBA" id="ARBA00003365"/>
    </source>
</evidence>
<dbReference type="GO" id="GO:0005829">
    <property type="term" value="C:cytosol"/>
    <property type="evidence" value="ECO:0007669"/>
    <property type="project" value="TreeGrafter"/>
</dbReference>
<proteinExistence type="inferred from homology"/>
<keyword evidence="5" id="KW-0028">Amino-acid biosynthesis</keyword>
<dbReference type="InterPro" id="IPR011060">
    <property type="entry name" value="RibuloseP-bd_barrel"/>
</dbReference>
<dbReference type="Pfam" id="PF00290">
    <property type="entry name" value="Trp_syntA"/>
    <property type="match status" value="1"/>
</dbReference>
<evidence type="ECO:0000256" key="8">
    <source>
        <dbReference type="ARBA" id="ARBA00023239"/>
    </source>
</evidence>
<protein>
    <recommendedName>
        <fullName evidence="4">tryptophan synthase</fullName>
        <ecNumber evidence="4">4.2.1.20</ecNumber>
    </recommendedName>
</protein>
<dbReference type="InterPro" id="IPR002028">
    <property type="entry name" value="Trp_synthase_suA"/>
</dbReference>
<evidence type="ECO:0000256" key="5">
    <source>
        <dbReference type="ARBA" id="ARBA00022605"/>
    </source>
</evidence>
<evidence type="ECO:0000256" key="9">
    <source>
        <dbReference type="ARBA" id="ARBA00049047"/>
    </source>
</evidence>
<dbReference type="FunFam" id="3.20.20.70:FF:000037">
    <property type="entry name" value="Tryptophan synthase alpha chain"/>
    <property type="match status" value="1"/>
</dbReference>
<evidence type="ECO:0000256" key="6">
    <source>
        <dbReference type="ARBA" id="ARBA00022822"/>
    </source>
</evidence>
<dbReference type="Gene3D" id="3.20.20.70">
    <property type="entry name" value="Aldolase class I"/>
    <property type="match status" value="1"/>
</dbReference>
<reference evidence="10" key="1">
    <citation type="submission" date="2018-06" db="EMBL/GenBank/DDBJ databases">
        <authorList>
            <person name="Zhirakovskaya E."/>
        </authorList>
    </citation>
    <scope>NUCLEOTIDE SEQUENCE</scope>
</reference>
<keyword evidence="8 10" id="KW-0456">Lyase</keyword>
<evidence type="ECO:0000256" key="2">
    <source>
        <dbReference type="ARBA" id="ARBA00004733"/>
    </source>
</evidence>
<dbReference type="PANTHER" id="PTHR43406">
    <property type="entry name" value="TRYPTOPHAN SYNTHASE, ALPHA CHAIN"/>
    <property type="match status" value="1"/>
</dbReference>
<keyword evidence="6" id="KW-0822">Tryptophan biosynthesis</keyword>
<keyword evidence="7" id="KW-0057">Aromatic amino acid biosynthesis</keyword>
<comment type="subunit">
    <text evidence="3">Tetramer of two alpha and two beta chains.</text>
</comment>
<sequence length="277" mass="29453">MNRLVARFAELKTQKAKTGTRAALIPYVMTGDPSPEITLPLMHSMVEAGADIIELGAPFSDPMADGPVIQAAAERSLMHNTSLWDVFSVVAEFRKTDNKTPIVMMGYLNPIEVMGYDAFAQQASACGIDGVITVDMPPIEAAEYVPALKSQGLDPIFLLAPTSTETRIKKLADVASGFVYYVSLKGVTGAATLDVSSVEQKVAQIRQSIDLPIGVGFGISDAESAAKVANCSDAVVVGSVIVKKMTLNSGKTEPERAIIIKEISDILSAMRNAMDSL</sequence>
<dbReference type="UniPathway" id="UPA00035">
    <property type="reaction ID" value="UER00044"/>
</dbReference>
<dbReference type="SUPFAM" id="SSF51366">
    <property type="entry name" value="Ribulose-phoshate binding barrel"/>
    <property type="match status" value="1"/>
</dbReference>
<evidence type="ECO:0000256" key="4">
    <source>
        <dbReference type="ARBA" id="ARBA00012043"/>
    </source>
</evidence>
<name>A0A3B0WKZ1_9ZZZZ</name>
<evidence type="ECO:0000256" key="3">
    <source>
        <dbReference type="ARBA" id="ARBA00011270"/>
    </source>
</evidence>
<dbReference type="CDD" id="cd04724">
    <property type="entry name" value="Tryptophan_synthase_alpha"/>
    <property type="match status" value="1"/>
</dbReference>
<gene>
    <name evidence="10" type="ORF">MNBD_GAMMA06-1070</name>
</gene>
<evidence type="ECO:0000313" key="10">
    <source>
        <dbReference type="EMBL" id="VAW51247.1"/>
    </source>
</evidence>
<evidence type="ECO:0000256" key="7">
    <source>
        <dbReference type="ARBA" id="ARBA00023141"/>
    </source>
</evidence>
<dbReference type="NCBIfam" id="TIGR00262">
    <property type="entry name" value="trpA"/>
    <property type="match status" value="1"/>
</dbReference>
<accession>A0A3B0WKZ1</accession>
<dbReference type="PANTHER" id="PTHR43406:SF1">
    <property type="entry name" value="TRYPTOPHAN SYNTHASE ALPHA CHAIN, CHLOROPLASTIC"/>
    <property type="match status" value="1"/>
</dbReference>